<feature type="domain" description="Tyrosine-protein kinase ephrin type A/B receptor-like" evidence="4">
    <location>
        <begin position="384"/>
        <end position="425"/>
    </location>
</feature>
<feature type="compositionally biased region" description="Acidic residues" evidence="1">
    <location>
        <begin position="549"/>
        <end position="559"/>
    </location>
</feature>
<keyword evidence="5" id="KW-0255">Endonuclease</keyword>
<dbReference type="GO" id="GO:0004519">
    <property type="term" value="F:endonuclease activity"/>
    <property type="evidence" value="ECO:0007669"/>
    <property type="project" value="UniProtKB-KW"/>
</dbReference>
<dbReference type="GO" id="GO:0003964">
    <property type="term" value="F:RNA-directed DNA polymerase activity"/>
    <property type="evidence" value="ECO:0007669"/>
    <property type="project" value="UniProtKB-KW"/>
</dbReference>
<keyword evidence="2" id="KW-0812">Transmembrane</keyword>
<evidence type="ECO:0000256" key="2">
    <source>
        <dbReference type="SAM" id="Phobius"/>
    </source>
</evidence>
<dbReference type="AlphaFoldDB" id="A0A2H1CT13"/>
<accession>A0A2H1CT13</accession>
<feature type="chain" id="PRO_5043994311" evidence="3">
    <location>
        <begin position="19"/>
        <end position="565"/>
    </location>
</feature>
<protein>
    <submittedName>
        <fullName evidence="5">Endonuclease-reverse transcriptase</fullName>
    </submittedName>
</protein>
<reference evidence="5" key="1">
    <citation type="submission" date="2019-03" db="EMBL/GenBank/DDBJ databases">
        <title>Improved annotation for the trematode Fasciola hepatica.</title>
        <authorList>
            <person name="Choi Y.-J."/>
            <person name="Martin J."/>
            <person name="Mitreva M."/>
        </authorList>
    </citation>
    <scope>NUCLEOTIDE SEQUENCE [LARGE SCALE GENOMIC DNA]</scope>
</reference>
<dbReference type="Gene3D" id="2.10.50.10">
    <property type="entry name" value="Tumor Necrosis Factor Receptor, subunit A, domain 2"/>
    <property type="match status" value="1"/>
</dbReference>
<keyword evidence="2" id="KW-0472">Membrane</keyword>
<feature type="region of interest" description="Disordered" evidence="1">
    <location>
        <begin position="542"/>
        <end position="565"/>
    </location>
</feature>
<evidence type="ECO:0000313" key="5">
    <source>
        <dbReference type="EMBL" id="THD27967.1"/>
    </source>
</evidence>
<evidence type="ECO:0000259" key="4">
    <source>
        <dbReference type="Pfam" id="PF07699"/>
    </source>
</evidence>
<feature type="signal peptide" evidence="3">
    <location>
        <begin position="1"/>
        <end position="18"/>
    </location>
</feature>
<evidence type="ECO:0000256" key="1">
    <source>
        <dbReference type="SAM" id="MobiDB-lite"/>
    </source>
</evidence>
<organism evidence="5 6">
    <name type="scientific">Fasciola hepatica</name>
    <name type="common">Liver fluke</name>
    <dbReference type="NCBI Taxonomy" id="6192"/>
    <lineage>
        <taxon>Eukaryota</taxon>
        <taxon>Metazoa</taxon>
        <taxon>Spiralia</taxon>
        <taxon>Lophotrochozoa</taxon>
        <taxon>Platyhelminthes</taxon>
        <taxon>Trematoda</taxon>
        <taxon>Digenea</taxon>
        <taxon>Plagiorchiida</taxon>
        <taxon>Echinostomata</taxon>
        <taxon>Echinostomatoidea</taxon>
        <taxon>Fasciolidae</taxon>
        <taxon>Fasciola</taxon>
    </lineage>
</organism>
<keyword evidence="2" id="KW-1133">Transmembrane helix</keyword>
<keyword evidence="5" id="KW-0540">Nuclease</keyword>
<comment type="caution">
    <text evidence="5">The sequence shown here is derived from an EMBL/GenBank/DDBJ whole genome shotgun (WGS) entry which is preliminary data.</text>
</comment>
<dbReference type="Proteomes" id="UP000230066">
    <property type="component" value="Unassembled WGS sequence"/>
</dbReference>
<keyword evidence="3" id="KW-0732">Signal</keyword>
<proteinExistence type="predicted"/>
<sequence>MHQLNWVGFIYLINLCQALKTVQHTIWLPAGKRLRVPCKLKNTEKVETPYWWAHLNADLRWNSTVNSVTVWYDRLGKMVHVGEVLFVHVPWFEASELAVTQYAPRETRPDEKRMNHMPEFRSWIGGTNQLLAINHLDTITCQQLQATTVYGMQEKWDFLKRRTQVISQTYFTFRIYVQPILIWSYAIPAEFEFANRSVLLKPVTEWCAAQRSIAHHRADVCIEVYEQRRPSTRQNKPNERLPMIQPTDLAYLELGLTIDITNQPLSMLADPGNGQLSYIHAQYKDSLDSYILREVTEEANRQEVDLPVIIATRLRAICPPGGHTLTPVPVLHSLQPKRTVSNNTKENNTINKISGSATVLVGWPIMCRPCREGQAPRTGYAFDGCHYCPRGFYLGSTGWPSSAGCLPCPKGFTTNHVGASSIDECVLDAGAVTRWALGYLVNLWYALQKIMVGTPGPDTQTRALGRHQQSPWAWLGKTHKAVWIWGGLYVLVVTTLTALAVYRLHLYAKLHRIFRKQYRLLLKAALIGQINLVSHIKQRSRKDAGNLNPDDELDYELSEGSENAR</sequence>
<gene>
    <name evidence="5" type="ORF">D915_001282</name>
</gene>
<keyword evidence="6" id="KW-1185">Reference proteome</keyword>
<dbReference type="EMBL" id="JXXN02000274">
    <property type="protein sequence ID" value="THD27967.1"/>
    <property type="molecule type" value="Genomic_DNA"/>
</dbReference>
<keyword evidence="5" id="KW-0378">Hydrolase</keyword>
<dbReference type="InterPro" id="IPR011641">
    <property type="entry name" value="Tyr-kin_ephrin_A/B_rcpt-like"/>
</dbReference>
<feature type="transmembrane region" description="Helical" evidence="2">
    <location>
        <begin position="482"/>
        <end position="502"/>
    </location>
</feature>
<evidence type="ECO:0000313" key="6">
    <source>
        <dbReference type="Proteomes" id="UP000230066"/>
    </source>
</evidence>
<name>A0A2H1CT13_FASHE</name>
<dbReference type="SMART" id="SM01411">
    <property type="entry name" value="Ephrin_rec_like"/>
    <property type="match status" value="1"/>
</dbReference>
<evidence type="ECO:0000256" key="3">
    <source>
        <dbReference type="SAM" id="SignalP"/>
    </source>
</evidence>
<dbReference type="Pfam" id="PF07699">
    <property type="entry name" value="Ephrin_rec_like"/>
    <property type="match status" value="1"/>
</dbReference>